<dbReference type="Gene3D" id="2.170.130.10">
    <property type="entry name" value="TonB-dependent receptor, plug domain"/>
    <property type="match status" value="1"/>
</dbReference>
<dbReference type="Proteomes" id="UP000291572">
    <property type="component" value="Unassembled WGS sequence"/>
</dbReference>
<evidence type="ECO:0000256" key="2">
    <source>
        <dbReference type="ARBA" id="ARBA00022448"/>
    </source>
</evidence>
<dbReference type="Pfam" id="PF07715">
    <property type="entry name" value="Plug"/>
    <property type="match status" value="1"/>
</dbReference>
<keyword evidence="10" id="KW-0732">Signal</keyword>
<organism evidence="13 14">
    <name type="scientific">Sphingobium cupriresistens</name>
    <dbReference type="NCBI Taxonomy" id="1132417"/>
    <lineage>
        <taxon>Bacteria</taxon>
        <taxon>Pseudomonadati</taxon>
        <taxon>Pseudomonadota</taxon>
        <taxon>Alphaproteobacteria</taxon>
        <taxon>Sphingomonadales</taxon>
        <taxon>Sphingomonadaceae</taxon>
        <taxon>Sphingobium</taxon>
    </lineage>
</organism>
<dbReference type="CDD" id="cd01347">
    <property type="entry name" value="ligand_gated_channel"/>
    <property type="match status" value="1"/>
</dbReference>
<dbReference type="Gene3D" id="2.40.170.20">
    <property type="entry name" value="TonB-dependent receptor, beta-barrel domain"/>
    <property type="match status" value="1"/>
</dbReference>
<evidence type="ECO:0000256" key="4">
    <source>
        <dbReference type="ARBA" id="ARBA00022692"/>
    </source>
</evidence>
<dbReference type="RefSeq" id="WP_129926563.1">
    <property type="nucleotide sequence ID" value="NZ_SEOO01000015.1"/>
</dbReference>
<feature type="domain" description="TonB-dependent receptor plug" evidence="12">
    <location>
        <begin position="76"/>
        <end position="180"/>
    </location>
</feature>
<feature type="signal peptide" evidence="10">
    <location>
        <begin position="1"/>
        <end position="31"/>
    </location>
</feature>
<evidence type="ECO:0000256" key="6">
    <source>
        <dbReference type="ARBA" id="ARBA00023136"/>
    </source>
</evidence>
<dbReference type="PANTHER" id="PTHR40980:SF3">
    <property type="entry name" value="TONB-DEPENDENT RECEPTOR-LIKE BETA-BARREL DOMAIN-CONTAINING PROTEIN"/>
    <property type="match status" value="1"/>
</dbReference>
<comment type="caution">
    <text evidence="13">The sequence shown here is derived from an EMBL/GenBank/DDBJ whole genome shotgun (WGS) entry which is preliminary data.</text>
</comment>
<evidence type="ECO:0000256" key="10">
    <source>
        <dbReference type="SAM" id="SignalP"/>
    </source>
</evidence>
<keyword evidence="13" id="KW-0675">Receptor</keyword>
<keyword evidence="5 9" id="KW-0798">TonB box</keyword>
<dbReference type="PROSITE" id="PS52016">
    <property type="entry name" value="TONB_DEPENDENT_REC_3"/>
    <property type="match status" value="1"/>
</dbReference>
<feature type="chain" id="PRO_5034425556" evidence="10">
    <location>
        <begin position="32"/>
        <end position="969"/>
    </location>
</feature>
<comment type="similarity">
    <text evidence="8 9">Belongs to the TonB-dependent receptor family.</text>
</comment>
<dbReference type="InterPro" id="IPR037066">
    <property type="entry name" value="Plug_dom_sf"/>
</dbReference>
<evidence type="ECO:0000256" key="5">
    <source>
        <dbReference type="ARBA" id="ARBA00023077"/>
    </source>
</evidence>
<dbReference type="SUPFAM" id="SSF56935">
    <property type="entry name" value="Porins"/>
    <property type="match status" value="1"/>
</dbReference>
<dbReference type="EMBL" id="SEOO01000015">
    <property type="protein sequence ID" value="RYM10907.1"/>
    <property type="molecule type" value="Genomic_DNA"/>
</dbReference>
<evidence type="ECO:0000256" key="7">
    <source>
        <dbReference type="ARBA" id="ARBA00023237"/>
    </source>
</evidence>
<keyword evidence="6 8" id="KW-0472">Membrane</keyword>
<evidence type="ECO:0000256" key="3">
    <source>
        <dbReference type="ARBA" id="ARBA00022452"/>
    </source>
</evidence>
<evidence type="ECO:0000259" key="12">
    <source>
        <dbReference type="Pfam" id="PF07715"/>
    </source>
</evidence>
<evidence type="ECO:0000313" key="13">
    <source>
        <dbReference type="EMBL" id="RYM10907.1"/>
    </source>
</evidence>
<evidence type="ECO:0000256" key="1">
    <source>
        <dbReference type="ARBA" id="ARBA00004571"/>
    </source>
</evidence>
<dbReference type="InterPro" id="IPR010104">
    <property type="entry name" value="TonB_rcpt_bac"/>
</dbReference>
<gene>
    <name evidence="13" type="ORF">EWH12_10865</name>
</gene>
<reference evidence="13 14" key="1">
    <citation type="submission" date="2019-02" db="EMBL/GenBank/DDBJ databases">
        <authorList>
            <person name="Feng G."/>
        </authorList>
    </citation>
    <scope>NUCLEOTIDE SEQUENCE [LARGE SCALE GENOMIC DNA]</scope>
    <source>
        <strain evidence="13 14">CCTCC AB 2011146</strain>
    </source>
</reference>
<dbReference type="Pfam" id="PF00593">
    <property type="entry name" value="TonB_dep_Rec_b-barrel"/>
    <property type="match status" value="1"/>
</dbReference>
<dbReference type="InterPro" id="IPR012910">
    <property type="entry name" value="Plug_dom"/>
</dbReference>
<keyword evidence="7 8" id="KW-0998">Cell outer membrane</keyword>
<sequence length="969" mass="103818">MSSRTHIFRTALFAASAVGSLSLAQAAIAQAAAPQADPAAAAAPQDSEVADIVVTGIRASLASATNAKKDAVAFGDSIFAEDIGKLPATNLAETLNRMPGVRLNRDINGEGTQVAIRGLGPSFTRVLLNGSQLQVASDGGTNGGSANREVDLDFFPSELFTRLDLAKSPSPSTLEGGIAGTVNLRNARPFDKPGTHFTVVAQGQYTDSNDRISPRGAIVASHTTDTFGILLGVAGVKTKTRVDGFESLGYSDGNLGVGDPGGNNFSWASVVPANAGHGLVAGQPVDVVATSGLTRDQLSTALIPRLGRQALTQGDRSRISALAALEWRPSDELHFALDGLWAKSKRNYDRLIMNWQVRNSGPGTSAQSTGGMIPIDLTVDDNGVVTSGTFANSSFFLEASQFKQTTKFWNINPSVEWKPADNLTVNLSANWSKSRFFREQPTWAFQTAPGSGVDVYYDNTGQGDYPAITTNVDLNDPNNGLWEWYRQNIALVRRTTETKGAHLDLTYGDAMFNVKVGAAYDRAQRTIRAYDNSPAYQLSVCGAGCTGDSGSIPTSAIPGYLSPGSTTNFGHLANGNIGFTRYIMPDFDAIKQATDYVSYRDNAPETRGAVTGGATGDMDEEVWGAYFELNGVTTIAGRDLHINTGMRYARTRQEVIGPSQIGSQIIDITSRSTYENFLPSINLTYDVMDNVKLRASASRTMTRPDASQILPGITFSDPSALVASAGNPDLKPYTSDNYDIGGEIYTGGIGYVGVSMFMKNITGFTVTQSQEVSFGSLNIPFASLIATQQNALNDRSLQTGVPVSDLPITVNRPINLSDLKIKGLEVTWVQPLDFLVKGLGFSANGTYLDQSSSSGLVATGVSKYSYNLQGFYENNGLSLSLNYVWNDDAIAVNRPQNGIQNASLRSEARGQLDMSAGYQLPFFNKALRLTVDALNITNEPIRTLFEYDNAPYSVYYPGRTIMAGIRANF</sequence>
<dbReference type="OrthoDB" id="5476657at2"/>
<dbReference type="NCBIfam" id="TIGR01782">
    <property type="entry name" value="TonB-Xanth-Caul"/>
    <property type="match status" value="1"/>
</dbReference>
<evidence type="ECO:0000313" key="14">
    <source>
        <dbReference type="Proteomes" id="UP000291572"/>
    </source>
</evidence>
<dbReference type="InterPro" id="IPR036942">
    <property type="entry name" value="Beta-barrel_TonB_sf"/>
</dbReference>
<name>A0A8G1ZG44_9SPHN</name>
<evidence type="ECO:0000256" key="8">
    <source>
        <dbReference type="PROSITE-ProRule" id="PRU01360"/>
    </source>
</evidence>
<keyword evidence="3 8" id="KW-1134">Transmembrane beta strand</keyword>
<accession>A0A8G1ZG44</accession>
<dbReference type="InterPro" id="IPR039426">
    <property type="entry name" value="TonB-dep_rcpt-like"/>
</dbReference>
<comment type="subcellular location">
    <subcellularLocation>
        <location evidence="1 8">Cell outer membrane</location>
        <topology evidence="1 8">Multi-pass membrane protein</topology>
    </subcellularLocation>
</comment>
<keyword evidence="4 8" id="KW-0812">Transmembrane</keyword>
<keyword evidence="2 8" id="KW-0813">Transport</keyword>
<protein>
    <submittedName>
        <fullName evidence="13">TonB-dependent receptor</fullName>
    </submittedName>
</protein>
<dbReference type="PANTHER" id="PTHR40980">
    <property type="entry name" value="PLUG DOMAIN-CONTAINING PROTEIN"/>
    <property type="match status" value="1"/>
</dbReference>
<feature type="domain" description="TonB-dependent receptor-like beta-barrel" evidence="11">
    <location>
        <begin position="457"/>
        <end position="936"/>
    </location>
</feature>
<dbReference type="AlphaFoldDB" id="A0A8G1ZG44"/>
<evidence type="ECO:0000259" key="11">
    <source>
        <dbReference type="Pfam" id="PF00593"/>
    </source>
</evidence>
<evidence type="ECO:0000256" key="9">
    <source>
        <dbReference type="RuleBase" id="RU003357"/>
    </source>
</evidence>
<dbReference type="InterPro" id="IPR000531">
    <property type="entry name" value="Beta-barrel_TonB"/>
</dbReference>
<dbReference type="GO" id="GO:0009279">
    <property type="term" value="C:cell outer membrane"/>
    <property type="evidence" value="ECO:0007669"/>
    <property type="project" value="UniProtKB-SubCell"/>
</dbReference>
<proteinExistence type="inferred from homology"/>